<dbReference type="InterPro" id="IPR002938">
    <property type="entry name" value="FAD-bd"/>
</dbReference>
<accession>G4TEY0</accession>
<evidence type="ECO:0000259" key="6">
    <source>
        <dbReference type="Pfam" id="PF01494"/>
    </source>
</evidence>
<dbReference type="HOGENOM" id="CLU_009665_19_5_1"/>
<dbReference type="PANTHER" id="PTHR13789">
    <property type="entry name" value="MONOOXYGENASE"/>
    <property type="match status" value="1"/>
</dbReference>
<evidence type="ECO:0000256" key="3">
    <source>
        <dbReference type="ARBA" id="ARBA00022827"/>
    </source>
</evidence>
<dbReference type="InterPro" id="IPR036188">
    <property type="entry name" value="FAD/NAD-bd_sf"/>
</dbReference>
<keyword evidence="8" id="KW-1185">Reference proteome</keyword>
<evidence type="ECO:0000313" key="8">
    <source>
        <dbReference type="Proteomes" id="UP000007148"/>
    </source>
</evidence>
<reference evidence="7 8" key="1">
    <citation type="journal article" date="2011" name="PLoS Pathog.">
        <title>Endophytic Life Strategies Decoded by Genome and Transcriptome Analyses of the Mutualistic Root Symbiont Piriformospora indica.</title>
        <authorList>
            <person name="Zuccaro A."/>
            <person name="Lahrmann U."/>
            <person name="Guldener U."/>
            <person name="Langen G."/>
            <person name="Pfiffi S."/>
            <person name="Biedenkopf D."/>
            <person name="Wong P."/>
            <person name="Samans B."/>
            <person name="Grimm C."/>
            <person name="Basiewicz M."/>
            <person name="Murat C."/>
            <person name="Martin F."/>
            <person name="Kogel K.H."/>
        </authorList>
    </citation>
    <scope>NUCLEOTIDE SEQUENCE [LARGE SCALE GENOMIC DNA]</scope>
    <source>
        <strain evidence="7 8">DSM 11827</strain>
    </source>
</reference>
<dbReference type="Gene3D" id="3.50.50.60">
    <property type="entry name" value="FAD/NAD(P)-binding domain"/>
    <property type="match status" value="1"/>
</dbReference>
<evidence type="ECO:0000256" key="2">
    <source>
        <dbReference type="ARBA" id="ARBA00022630"/>
    </source>
</evidence>
<evidence type="ECO:0000256" key="4">
    <source>
        <dbReference type="ARBA" id="ARBA00023002"/>
    </source>
</evidence>
<dbReference type="eggNOG" id="KOG2614">
    <property type="taxonomic scope" value="Eukaryota"/>
</dbReference>
<evidence type="ECO:0000313" key="7">
    <source>
        <dbReference type="EMBL" id="CCA69879.1"/>
    </source>
</evidence>
<dbReference type="SUPFAM" id="SSF51905">
    <property type="entry name" value="FAD/NAD(P)-binding domain"/>
    <property type="match status" value="1"/>
</dbReference>
<comment type="similarity">
    <text evidence="1">Belongs to the paxM FAD-dependent monooxygenase family.</text>
</comment>
<keyword evidence="5" id="KW-0503">Monooxygenase</keyword>
<dbReference type="OMA" id="ICYELAS"/>
<keyword evidence="2" id="KW-0285">Flavoprotein</keyword>
<dbReference type="Proteomes" id="UP000007148">
    <property type="component" value="Unassembled WGS sequence"/>
</dbReference>
<comment type="caution">
    <text evidence="7">The sequence shown here is derived from an EMBL/GenBank/DDBJ whole genome shotgun (WGS) entry which is preliminary data.</text>
</comment>
<feature type="domain" description="FAD-binding" evidence="6">
    <location>
        <begin position="7"/>
        <end position="356"/>
    </location>
</feature>
<dbReference type="InterPro" id="IPR050493">
    <property type="entry name" value="FAD-dep_Monooxygenase_BioMet"/>
</dbReference>
<dbReference type="EMBL" id="CAFZ01000066">
    <property type="protein sequence ID" value="CCA69879.1"/>
    <property type="molecule type" value="Genomic_DNA"/>
</dbReference>
<dbReference type="Pfam" id="PF01494">
    <property type="entry name" value="FAD_binding_3"/>
    <property type="match status" value="1"/>
</dbReference>
<dbReference type="STRING" id="1109443.G4TEY0"/>
<sequence length="410" mass="44122">MSSNKQLNVLIVGMGIAGPVMAAALRKTTDYRITIVDGGPEDARAPIGGAVGLGPNGLKALKFIGADNIVTKRGGKLGIVTVKRGDSDSLLIQERLGDLFEEKFGYTIYSIERQKLCDGLRELIKDRGVDIRYNLKISRIEESENAVTAHFRSGEHITADLVIACDGLHSVARQYVTGENVQPNFTGASVVVGISKLTAEEEATIIRGGNMFLGYGAFFAAFPSDEDHTWAWFNGFPSNDPAGGEAEWTKGNSSLEECKKICENKIQGWEASLPSLLISKAVRAVPLGIYDRPPLPTWHRGRVVLCGDAAHPTTPIGGQGSQMAIESAVILARLLAANGPSDATFSKFASIRRSRTDRVTASSRRGLSALANNSILQVIRDIVVRLFGPMFIRSGMMGHFAYDAGTVSLE</sequence>
<dbReference type="GO" id="GO:0004497">
    <property type="term" value="F:monooxygenase activity"/>
    <property type="evidence" value="ECO:0007669"/>
    <property type="project" value="UniProtKB-KW"/>
</dbReference>
<proteinExistence type="inferred from homology"/>
<protein>
    <recommendedName>
        <fullName evidence="6">FAD-binding domain-containing protein</fullName>
    </recommendedName>
</protein>
<keyword evidence="3" id="KW-0274">FAD</keyword>
<name>G4TEY0_SERID</name>
<keyword evidence="4" id="KW-0560">Oxidoreductase</keyword>
<organism evidence="7 8">
    <name type="scientific">Serendipita indica (strain DSM 11827)</name>
    <name type="common">Root endophyte fungus</name>
    <name type="synonym">Piriformospora indica</name>
    <dbReference type="NCBI Taxonomy" id="1109443"/>
    <lineage>
        <taxon>Eukaryota</taxon>
        <taxon>Fungi</taxon>
        <taxon>Dikarya</taxon>
        <taxon>Basidiomycota</taxon>
        <taxon>Agaricomycotina</taxon>
        <taxon>Agaricomycetes</taxon>
        <taxon>Sebacinales</taxon>
        <taxon>Serendipitaceae</taxon>
        <taxon>Serendipita</taxon>
    </lineage>
</organism>
<evidence type="ECO:0000256" key="1">
    <source>
        <dbReference type="ARBA" id="ARBA00007992"/>
    </source>
</evidence>
<dbReference type="AlphaFoldDB" id="G4TEY0"/>
<dbReference type="InParanoid" id="G4TEY0"/>
<dbReference type="OrthoDB" id="47494at2759"/>
<dbReference type="GO" id="GO:0071949">
    <property type="term" value="F:FAD binding"/>
    <property type="evidence" value="ECO:0007669"/>
    <property type="project" value="InterPro"/>
</dbReference>
<dbReference type="PRINTS" id="PR00420">
    <property type="entry name" value="RNGMNOXGNASE"/>
</dbReference>
<evidence type="ECO:0000256" key="5">
    <source>
        <dbReference type="ARBA" id="ARBA00023033"/>
    </source>
</evidence>
<gene>
    <name evidence="7" type="ORF">PIIN_03818</name>
</gene>
<dbReference type="PANTHER" id="PTHR13789:SF309">
    <property type="entry name" value="PUTATIVE (AFU_ORTHOLOGUE AFUA_6G14510)-RELATED"/>
    <property type="match status" value="1"/>
</dbReference>